<feature type="signal peptide" evidence="1">
    <location>
        <begin position="1"/>
        <end position="20"/>
    </location>
</feature>
<dbReference type="Proteomes" id="UP000664521">
    <property type="component" value="Unassembled WGS sequence"/>
</dbReference>
<dbReference type="EMBL" id="CAJPDS010000002">
    <property type="protein sequence ID" value="CAF9903950.1"/>
    <property type="molecule type" value="Genomic_DNA"/>
</dbReference>
<proteinExistence type="predicted"/>
<evidence type="ECO:0000313" key="2">
    <source>
        <dbReference type="EMBL" id="CAF9903950.1"/>
    </source>
</evidence>
<dbReference type="AlphaFoldDB" id="A0A8H3I5D2"/>
<comment type="caution">
    <text evidence="2">The sequence shown here is derived from an EMBL/GenBank/DDBJ whole genome shotgun (WGS) entry which is preliminary data.</text>
</comment>
<sequence>MFSASILFAFFLHFAATVIAAPASTLHQNVNPDILLRNNQSSLPSSNGTGAIPFKIDNTPITLLITPLLGQKISREALIIALYDSREYIRRHIHQRGDSRLSGRDEPFSSTKLPSPPDVDCVVAVESGKVLKSMTYRYLGDTVQGLMDYTFFPYSASTSSVNFEVRHEIWGVLGTGSLSAFGPQVGTEERSGGVYAG</sequence>
<accession>A0A8H3I5D2</accession>
<keyword evidence="1" id="KW-0732">Signal</keyword>
<reference evidence="2" key="1">
    <citation type="submission" date="2021-03" db="EMBL/GenBank/DDBJ databases">
        <authorList>
            <person name="Tagirdzhanova G."/>
        </authorList>
    </citation>
    <scope>NUCLEOTIDE SEQUENCE</scope>
</reference>
<organism evidence="2 3">
    <name type="scientific">Heterodermia speciosa</name>
    <dbReference type="NCBI Taxonomy" id="116794"/>
    <lineage>
        <taxon>Eukaryota</taxon>
        <taxon>Fungi</taxon>
        <taxon>Dikarya</taxon>
        <taxon>Ascomycota</taxon>
        <taxon>Pezizomycotina</taxon>
        <taxon>Lecanoromycetes</taxon>
        <taxon>OSLEUM clade</taxon>
        <taxon>Lecanoromycetidae</taxon>
        <taxon>Caliciales</taxon>
        <taxon>Physciaceae</taxon>
        <taxon>Heterodermia</taxon>
    </lineage>
</organism>
<feature type="chain" id="PRO_5034856197" evidence="1">
    <location>
        <begin position="21"/>
        <end position="197"/>
    </location>
</feature>
<name>A0A8H3I5D2_9LECA</name>
<evidence type="ECO:0000256" key="1">
    <source>
        <dbReference type="SAM" id="SignalP"/>
    </source>
</evidence>
<evidence type="ECO:0000313" key="3">
    <source>
        <dbReference type="Proteomes" id="UP000664521"/>
    </source>
</evidence>
<dbReference type="OrthoDB" id="10530763at2759"/>
<protein>
    <submittedName>
        <fullName evidence="2">Uncharacterized protein</fullName>
    </submittedName>
</protein>
<keyword evidence="3" id="KW-1185">Reference proteome</keyword>
<gene>
    <name evidence="2" type="ORF">HETSPECPRED_003257</name>
</gene>